<keyword evidence="1" id="KW-0472">Membrane</keyword>
<dbReference type="RefSeq" id="WP_118282680.1">
    <property type="nucleotide sequence ID" value="NZ_JACOPG010000004.1"/>
</dbReference>
<dbReference type="EMBL" id="JACOPG010000004">
    <property type="protein sequence ID" value="MBC5687179.1"/>
    <property type="molecule type" value="Genomic_DNA"/>
</dbReference>
<keyword evidence="1" id="KW-1133">Transmembrane helix</keyword>
<evidence type="ECO:0000313" key="3">
    <source>
        <dbReference type="Proteomes" id="UP000643810"/>
    </source>
</evidence>
<evidence type="ECO:0000313" key="2">
    <source>
        <dbReference type="EMBL" id="MBC5687179.1"/>
    </source>
</evidence>
<reference evidence="2 3" key="1">
    <citation type="submission" date="2020-08" db="EMBL/GenBank/DDBJ databases">
        <title>Genome public.</title>
        <authorList>
            <person name="Liu C."/>
            <person name="Sun Q."/>
        </authorList>
    </citation>
    <scope>NUCLEOTIDE SEQUENCE [LARGE SCALE GENOMIC DNA]</scope>
    <source>
        <strain evidence="2 3">NSJ-9</strain>
    </source>
</reference>
<keyword evidence="1" id="KW-0812">Transmembrane</keyword>
<organism evidence="2 3">
    <name type="scientific">Roseburia lenta</name>
    <dbReference type="NCBI Taxonomy" id="2763061"/>
    <lineage>
        <taxon>Bacteria</taxon>
        <taxon>Bacillati</taxon>
        <taxon>Bacillota</taxon>
        <taxon>Clostridia</taxon>
        <taxon>Lachnospirales</taxon>
        <taxon>Lachnospiraceae</taxon>
        <taxon>Roseburia</taxon>
    </lineage>
</organism>
<dbReference type="Proteomes" id="UP000643810">
    <property type="component" value="Unassembled WGS sequence"/>
</dbReference>
<comment type="caution">
    <text evidence="2">The sequence shown here is derived from an EMBL/GenBank/DDBJ whole genome shotgun (WGS) entry which is preliminary data.</text>
</comment>
<keyword evidence="3" id="KW-1185">Reference proteome</keyword>
<feature type="transmembrane region" description="Helical" evidence="1">
    <location>
        <begin position="20"/>
        <end position="47"/>
    </location>
</feature>
<proteinExistence type="predicted"/>
<protein>
    <submittedName>
        <fullName evidence="2">Uncharacterized protein</fullName>
    </submittedName>
</protein>
<accession>A0ABR7GIR2</accession>
<gene>
    <name evidence="2" type="ORF">H8R94_11300</name>
</gene>
<evidence type="ECO:0000256" key="1">
    <source>
        <dbReference type="SAM" id="Phobius"/>
    </source>
</evidence>
<sequence length="77" mass="8238">MAAFVGEFASGVTTMVFNYLLLALVGNVAVAAYGVIANLALVGVAIFNGISGDGRHMHDRDFGRFITYEKTGYFIKS</sequence>
<name>A0ABR7GIR2_9FIRM</name>